<accession>A0A2P2N250</accession>
<sequence length="25" mass="2932">MFYSQQIPKAQSAQNVNKPQVLWLL</sequence>
<reference evidence="1" key="1">
    <citation type="submission" date="2018-02" db="EMBL/GenBank/DDBJ databases">
        <title>Rhizophora mucronata_Transcriptome.</title>
        <authorList>
            <person name="Meera S.P."/>
            <person name="Sreeshan A."/>
            <person name="Augustine A."/>
        </authorList>
    </citation>
    <scope>NUCLEOTIDE SEQUENCE</scope>
    <source>
        <tissue evidence="1">Leaf</tissue>
    </source>
</reference>
<protein>
    <submittedName>
        <fullName evidence="1">Uncharacterized protein</fullName>
    </submittedName>
</protein>
<organism evidence="1">
    <name type="scientific">Rhizophora mucronata</name>
    <name type="common">Asiatic mangrove</name>
    <dbReference type="NCBI Taxonomy" id="61149"/>
    <lineage>
        <taxon>Eukaryota</taxon>
        <taxon>Viridiplantae</taxon>
        <taxon>Streptophyta</taxon>
        <taxon>Embryophyta</taxon>
        <taxon>Tracheophyta</taxon>
        <taxon>Spermatophyta</taxon>
        <taxon>Magnoliopsida</taxon>
        <taxon>eudicotyledons</taxon>
        <taxon>Gunneridae</taxon>
        <taxon>Pentapetalae</taxon>
        <taxon>rosids</taxon>
        <taxon>fabids</taxon>
        <taxon>Malpighiales</taxon>
        <taxon>Rhizophoraceae</taxon>
        <taxon>Rhizophora</taxon>
    </lineage>
</organism>
<name>A0A2P2N250_RHIMU</name>
<dbReference type="EMBL" id="GGEC01056070">
    <property type="protein sequence ID" value="MBX36554.1"/>
    <property type="molecule type" value="Transcribed_RNA"/>
</dbReference>
<evidence type="ECO:0000313" key="1">
    <source>
        <dbReference type="EMBL" id="MBX36554.1"/>
    </source>
</evidence>
<dbReference type="AlphaFoldDB" id="A0A2P2N250"/>
<proteinExistence type="predicted"/>